<feature type="region of interest" description="Disordered" evidence="1">
    <location>
        <begin position="127"/>
        <end position="151"/>
    </location>
</feature>
<name>M7BAZ6_CHEMY</name>
<evidence type="ECO:0000313" key="2">
    <source>
        <dbReference type="EMBL" id="EMP34324.1"/>
    </source>
</evidence>
<evidence type="ECO:0000256" key="1">
    <source>
        <dbReference type="SAM" id="MobiDB-lite"/>
    </source>
</evidence>
<keyword evidence="3" id="KW-1185">Reference proteome</keyword>
<evidence type="ECO:0000313" key="3">
    <source>
        <dbReference type="Proteomes" id="UP000031443"/>
    </source>
</evidence>
<feature type="compositionally biased region" description="Pro residues" evidence="1">
    <location>
        <begin position="127"/>
        <end position="137"/>
    </location>
</feature>
<accession>M7BAZ6</accession>
<proteinExistence type="predicted"/>
<dbReference type="AlphaFoldDB" id="M7BAZ6"/>
<dbReference type="Proteomes" id="UP000031443">
    <property type="component" value="Unassembled WGS sequence"/>
</dbReference>
<gene>
    <name evidence="2" type="ORF">UY3_08493</name>
</gene>
<feature type="compositionally biased region" description="Basic and acidic residues" evidence="1">
    <location>
        <begin position="1"/>
        <end position="15"/>
    </location>
</feature>
<feature type="region of interest" description="Disordered" evidence="1">
    <location>
        <begin position="1"/>
        <end position="37"/>
    </location>
</feature>
<organism evidence="2 3">
    <name type="scientific">Chelonia mydas</name>
    <name type="common">Green sea-turtle</name>
    <name type="synonym">Chelonia agassizi</name>
    <dbReference type="NCBI Taxonomy" id="8469"/>
    <lineage>
        <taxon>Eukaryota</taxon>
        <taxon>Metazoa</taxon>
        <taxon>Chordata</taxon>
        <taxon>Craniata</taxon>
        <taxon>Vertebrata</taxon>
        <taxon>Euteleostomi</taxon>
        <taxon>Archelosauria</taxon>
        <taxon>Testudinata</taxon>
        <taxon>Testudines</taxon>
        <taxon>Cryptodira</taxon>
        <taxon>Durocryptodira</taxon>
        <taxon>Americhelydia</taxon>
        <taxon>Chelonioidea</taxon>
        <taxon>Cheloniidae</taxon>
        <taxon>Chelonia</taxon>
    </lineage>
</organism>
<protein>
    <submittedName>
        <fullName evidence="2">Uncharacterized protein</fullName>
    </submittedName>
</protein>
<dbReference type="EMBL" id="KB532689">
    <property type="protein sequence ID" value="EMP34324.1"/>
    <property type="molecule type" value="Genomic_DNA"/>
</dbReference>
<feature type="compositionally biased region" description="Polar residues" evidence="1">
    <location>
        <begin position="20"/>
        <end position="29"/>
    </location>
</feature>
<sequence>MRSRNRGDSGQDTARRGCKANSQDNQQEAPQCVGEAEEKATYDDKEAGAFKKAHLLAVLFSFPHKKDLNRERDLSYGGVLHGSCGKQPGHRFLQLPLAGNGKQQPLGAASGHTYGCSAQTLTCTASPPEPSCMPTPSPDTHSPSAPEPSCGPLTPQTLAPPGIQSVKQPDAGACVEIPAHHLQHLLRTAAAGNPPAPSSSSHKQCLLLASCVLPDPAAPSGGQQLCIPFL</sequence>
<reference evidence="3" key="1">
    <citation type="journal article" date="2013" name="Nat. Genet.">
        <title>The draft genomes of soft-shell turtle and green sea turtle yield insights into the development and evolution of the turtle-specific body plan.</title>
        <authorList>
            <person name="Wang Z."/>
            <person name="Pascual-Anaya J."/>
            <person name="Zadissa A."/>
            <person name="Li W."/>
            <person name="Niimura Y."/>
            <person name="Huang Z."/>
            <person name="Li C."/>
            <person name="White S."/>
            <person name="Xiong Z."/>
            <person name="Fang D."/>
            <person name="Wang B."/>
            <person name="Ming Y."/>
            <person name="Chen Y."/>
            <person name="Zheng Y."/>
            <person name="Kuraku S."/>
            <person name="Pignatelli M."/>
            <person name="Herrero J."/>
            <person name="Beal K."/>
            <person name="Nozawa M."/>
            <person name="Li Q."/>
            <person name="Wang J."/>
            <person name="Zhang H."/>
            <person name="Yu L."/>
            <person name="Shigenobu S."/>
            <person name="Wang J."/>
            <person name="Liu J."/>
            <person name="Flicek P."/>
            <person name="Searle S."/>
            <person name="Wang J."/>
            <person name="Kuratani S."/>
            <person name="Yin Y."/>
            <person name="Aken B."/>
            <person name="Zhang G."/>
            <person name="Irie N."/>
        </authorList>
    </citation>
    <scope>NUCLEOTIDE SEQUENCE [LARGE SCALE GENOMIC DNA]</scope>
</reference>